<dbReference type="GO" id="GO:0003886">
    <property type="term" value="F:DNA (cytosine-5-)-methyltransferase activity"/>
    <property type="evidence" value="ECO:0007669"/>
    <property type="project" value="UniProtKB-EC"/>
</dbReference>
<proteinExistence type="predicted"/>
<dbReference type="EMBL" id="JAALLH010000001">
    <property type="protein sequence ID" value="NIY68077.1"/>
    <property type="molecule type" value="Genomic_DNA"/>
</dbReference>
<evidence type="ECO:0000313" key="2">
    <source>
        <dbReference type="Proteomes" id="UP000536624"/>
    </source>
</evidence>
<keyword evidence="1" id="KW-0489">Methyltransferase</keyword>
<keyword evidence="1" id="KW-0808">Transferase</keyword>
<reference evidence="1 2" key="1">
    <citation type="submission" date="2020-02" db="EMBL/GenBank/DDBJ databases">
        <title>Streptomyces malaysiensis DSM14702 (JHCC583434, PFL_A843) Genome sequencing and assembly.</title>
        <authorList>
            <person name="Samborskyy M."/>
        </authorList>
    </citation>
    <scope>NUCLEOTIDE SEQUENCE [LARGE SCALE GENOMIC DNA]</scope>
    <source>
        <strain evidence="1 2">DSM 14702</strain>
    </source>
</reference>
<dbReference type="EC" id="2.1.1.37" evidence="1"/>
<organism evidence="1 2">
    <name type="scientific">Streptomyces malaysiensis</name>
    <dbReference type="NCBI Taxonomy" id="92644"/>
    <lineage>
        <taxon>Bacteria</taxon>
        <taxon>Bacillati</taxon>
        <taxon>Actinomycetota</taxon>
        <taxon>Actinomycetes</taxon>
        <taxon>Kitasatosporales</taxon>
        <taxon>Streptomycetaceae</taxon>
        <taxon>Streptomyces</taxon>
        <taxon>Streptomyces violaceusniger group</taxon>
    </lineage>
</organism>
<accession>A0A7X6B0B4</accession>
<dbReference type="AlphaFoldDB" id="A0A7X6B0B4"/>
<comment type="caution">
    <text evidence="1">The sequence shown here is derived from an EMBL/GenBank/DDBJ whole genome shotgun (WGS) entry which is preliminary data.</text>
</comment>
<sequence length="83" mass="9491">MDPDFAHAWDVRKRYRRLAWGHALRPRAQARQTSGEIAGMLCQAYIHDHQPSGDVRVCDAVPTMLWEIKKALVHASDASDHRD</sequence>
<name>A0A7X6B0B4_STRMQ</name>
<evidence type="ECO:0000313" key="1">
    <source>
        <dbReference type="EMBL" id="NIY68077.1"/>
    </source>
</evidence>
<gene>
    <name evidence="1" type="ORF">SMALB_6159</name>
</gene>
<dbReference type="GO" id="GO:0032259">
    <property type="term" value="P:methylation"/>
    <property type="evidence" value="ECO:0007669"/>
    <property type="project" value="UniProtKB-KW"/>
</dbReference>
<protein>
    <submittedName>
        <fullName evidence="1">Modification methylase BspRI</fullName>
        <ecNumber evidence="1">2.1.1.37</ecNumber>
    </submittedName>
</protein>
<dbReference type="Proteomes" id="UP000536624">
    <property type="component" value="Unassembled WGS sequence"/>
</dbReference>